<proteinExistence type="predicted"/>
<dbReference type="STRING" id="137265.SAMN05421684_3888"/>
<evidence type="ECO:0000256" key="2">
    <source>
        <dbReference type="SAM" id="MobiDB-lite"/>
    </source>
</evidence>
<name>A0A1H3RJI4_9ACTN</name>
<reference evidence="5" key="1">
    <citation type="submission" date="2016-10" db="EMBL/GenBank/DDBJ databases">
        <authorList>
            <person name="Varghese N."/>
            <person name="Submissions S."/>
        </authorList>
    </citation>
    <scope>NUCLEOTIDE SEQUENCE [LARGE SCALE GENOMIC DNA]</scope>
    <source>
        <strain evidence="5">DSM 44718</strain>
    </source>
</reference>
<gene>
    <name evidence="4" type="ORF">SAMN05421684_3888</name>
</gene>
<keyword evidence="3" id="KW-0812">Transmembrane</keyword>
<organism evidence="4 5">
    <name type="scientific">Asanoa ishikariensis</name>
    <dbReference type="NCBI Taxonomy" id="137265"/>
    <lineage>
        <taxon>Bacteria</taxon>
        <taxon>Bacillati</taxon>
        <taxon>Actinomycetota</taxon>
        <taxon>Actinomycetes</taxon>
        <taxon>Micromonosporales</taxon>
        <taxon>Micromonosporaceae</taxon>
        <taxon>Asanoa</taxon>
    </lineage>
</organism>
<evidence type="ECO:0000256" key="3">
    <source>
        <dbReference type="SAM" id="Phobius"/>
    </source>
</evidence>
<keyword evidence="3" id="KW-0472">Membrane</keyword>
<evidence type="ECO:0000313" key="4">
    <source>
        <dbReference type="EMBL" id="SDZ25790.1"/>
    </source>
</evidence>
<dbReference type="Proteomes" id="UP000199632">
    <property type="component" value="Unassembled WGS sequence"/>
</dbReference>
<dbReference type="AlphaFoldDB" id="A0A1H3RJI4"/>
<feature type="transmembrane region" description="Helical" evidence="3">
    <location>
        <begin position="153"/>
        <end position="176"/>
    </location>
</feature>
<keyword evidence="1" id="KW-0175">Coiled coil</keyword>
<feature type="compositionally biased region" description="Low complexity" evidence="2">
    <location>
        <begin position="44"/>
        <end position="53"/>
    </location>
</feature>
<keyword evidence="5" id="KW-1185">Reference proteome</keyword>
<sequence length="277" mass="29164">MHYLEFTMTQTPDHESTTPMAPATPEPPTVPFSATPPATPPTSPYAAPTAPYAAPTPPYAAPAAPYTAPAPAPYAAPAQPTASPYAAPATPQPYAAPAPDGSQPPASPYAVPAVPPVSGQPAYGHPYTDQPLSAPPYGMPAVATARKPRRTAVIVLSILAGLLFISSGVLGGMFVVQRGETDRGNVEIAAQNADLTAKAKKIEELQTNLDSVNSANILQQQELDGSKNDRNEQERQKKVVSKCLDLLLEAFAADTESQFDKKIRAAEKTCDEADKYM</sequence>
<accession>A0A1H3RJI4</accession>
<feature type="region of interest" description="Disordered" evidence="2">
    <location>
        <begin position="77"/>
        <end position="113"/>
    </location>
</feature>
<evidence type="ECO:0000256" key="1">
    <source>
        <dbReference type="SAM" id="Coils"/>
    </source>
</evidence>
<feature type="compositionally biased region" description="Low complexity" evidence="2">
    <location>
        <begin position="77"/>
        <end position="89"/>
    </location>
</feature>
<keyword evidence="3" id="KW-1133">Transmembrane helix</keyword>
<feature type="coiled-coil region" evidence="1">
    <location>
        <begin position="188"/>
        <end position="222"/>
    </location>
</feature>
<protein>
    <submittedName>
        <fullName evidence="4">Uncharacterized protein</fullName>
    </submittedName>
</protein>
<dbReference type="EMBL" id="FNQB01000002">
    <property type="protein sequence ID" value="SDZ25790.1"/>
    <property type="molecule type" value="Genomic_DNA"/>
</dbReference>
<feature type="region of interest" description="Disordered" evidence="2">
    <location>
        <begin position="1"/>
        <end position="54"/>
    </location>
</feature>
<evidence type="ECO:0000313" key="5">
    <source>
        <dbReference type="Proteomes" id="UP000199632"/>
    </source>
</evidence>
<dbReference type="PRINTS" id="PR01217">
    <property type="entry name" value="PRICHEXTENSN"/>
</dbReference>